<organism evidence="1">
    <name type="scientific">uncultured Caudovirales phage</name>
    <dbReference type="NCBI Taxonomy" id="2100421"/>
    <lineage>
        <taxon>Viruses</taxon>
        <taxon>Duplodnaviria</taxon>
        <taxon>Heunggongvirae</taxon>
        <taxon>Uroviricota</taxon>
        <taxon>Caudoviricetes</taxon>
        <taxon>Peduoviridae</taxon>
        <taxon>Maltschvirus</taxon>
        <taxon>Maltschvirus maltsch</taxon>
    </lineage>
</organism>
<sequence>MGWLSDFVGNPLGTVSNTVSDFVQSPSQSIGNAWNSGGRTAAELAAIYYGGNALMGTMGGTTAAGSGIGVAAPAGYAGAADAALATGSGAVGAGIGSAMGSGITTGGVGSALQIASSINSLTGGGLTSALGLGPKSASASDITSAADPFSPYRAGLAAQYAGALAPGGTTDPTKMPGYSQFQSGVMDPAMEASKRSAAASGQLYSGGEAQALQKTAMTGYSGFMTDYLNRLAQGSGAAVNPATAVGMGTQQGNLNAQGVSQGLGSLATNISGLSSLFGSGLSSLFGNAGAASSPTNQLVTTGDYANIPSYMITGG</sequence>
<reference evidence="1" key="1">
    <citation type="submission" date="2020-05" db="EMBL/GenBank/DDBJ databases">
        <authorList>
            <person name="Chiriac C."/>
            <person name="Salcher M."/>
            <person name="Ghai R."/>
            <person name="Kavagutti S V."/>
        </authorList>
    </citation>
    <scope>NUCLEOTIDE SEQUENCE</scope>
</reference>
<proteinExistence type="predicted"/>
<dbReference type="EMBL" id="LR796857">
    <property type="protein sequence ID" value="CAB4169774.1"/>
    <property type="molecule type" value="Genomic_DNA"/>
</dbReference>
<accession>A0A6J5PQD7</accession>
<evidence type="ECO:0000313" key="1">
    <source>
        <dbReference type="EMBL" id="CAB4169774.1"/>
    </source>
</evidence>
<protein>
    <submittedName>
        <fullName evidence="1">Uncharacterized protein</fullName>
    </submittedName>
</protein>
<gene>
    <name evidence="1" type="ORF">UFOVP907_15</name>
</gene>
<name>A0A6J5PQD7_9CAUD</name>